<keyword evidence="6 7" id="KW-0067">ATP-binding</keyword>
<organism evidence="11 12">
    <name type="scientific">Adiantum capillus-veneris</name>
    <name type="common">Maidenhair fern</name>
    <dbReference type="NCBI Taxonomy" id="13818"/>
    <lineage>
        <taxon>Eukaryota</taxon>
        <taxon>Viridiplantae</taxon>
        <taxon>Streptophyta</taxon>
        <taxon>Embryophyta</taxon>
        <taxon>Tracheophyta</taxon>
        <taxon>Polypodiopsida</taxon>
        <taxon>Polypodiidae</taxon>
        <taxon>Polypodiales</taxon>
        <taxon>Pteridineae</taxon>
        <taxon>Pteridaceae</taxon>
        <taxon>Vittarioideae</taxon>
        <taxon>Adiantum</taxon>
    </lineage>
</organism>
<dbReference type="GO" id="GO:0005524">
    <property type="term" value="F:ATP binding"/>
    <property type="evidence" value="ECO:0007669"/>
    <property type="project" value="UniProtKB-UniRule"/>
</dbReference>
<dbReference type="PROSITE" id="PS00108">
    <property type="entry name" value="PROTEIN_KINASE_ST"/>
    <property type="match status" value="1"/>
</dbReference>
<feature type="binding site" evidence="7">
    <location>
        <position position="112"/>
    </location>
    <ligand>
        <name>ATP</name>
        <dbReference type="ChEBI" id="CHEBI:30616"/>
    </ligand>
</feature>
<evidence type="ECO:0000256" key="4">
    <source>
        <dbReference type="ARBA" id="ARBA00022741"/>
    </source>
</evidence>
<evidence type="ECO:0000256" key="7">
    <source>
        <dbReference type="PROSITE-ProRule" id="PRU10141"/>
    </source>
</evidence>
<proteinExistence type="inferred from homology"/>
<protein>
    <recommendedName>
        <fullName evidence="1">non-specific serine/threonine protein kinase</fullName>
        <ecNumber evidence="1">2.7.11.1</ecNumber>
    </recommendedName>
</protein>
<keyword evidence="2 8" id="KW-0723">Serine/threonine-protein kinase</keyword>
<dbReference type="InterPro" id="IPR017441">
    <property type="entry name" value="Protein_kinase_ATP_BS"/>
</dbReference>
<name>A0A9D4V3Z8_ADICA</name>
<dbReference type="EC" id="2.7.11.1" evidence="1"/>
<keyword evidence="12" id="KW-1185">Reference proteome</keyword>
<dbReference type="Gene3D" id="3.30.200.20">
    <property type="entry name" value="Phosphorylase Kinase, domain 1"/>
    <property type="match status" value="1"/>
</dbReference>
<evidence type="ECO:0000256" key="3">
    <source>
        <dbReference type="ARBA" id="ARBA00022679"/>
    </source>
</evidence>
<sequence length="405" mass="45071">MGNCWVAPVKAESPAHEIPSQEGKKSDSFQKESCNGNKYVPCADLKDPLRTSTSNNNLKAFPFNVLKTATRNFRPDSVLGEGGFGCVFKGWIDEQGYTASRPGTGLVIAVKKLNLEGLQGHKEWLAEVHFLGQLYHANLVRLIGFCAEDDHRLLVYEFMQRGSLENHLFRRGNYNQALTWAIRMKIAVGAAKGLAFLHEAERPVIYRDFKTSNILLDLHYNAKLSDFGLAKDGPTGDKTHVSTRVMGTYGYAAPEYVATGHLTARSDVYSFGVVLLEILTGRRAVDKTKPGDARLRPTMKEIVELLEPFLNRRGASKSSQTVVYDSSIRAFSKDQHGARKACKNPTRNHNGSVQPCRKGLIQNADDIRYHQQSTKHATHRLQGEGCSPLSTYKMSRTPDGTAKRM</sequence>
<dbReference type="PANTHER" id="PTHR45621">
    <property type="entry name" value="OS01G0588500 PROTEIN-RELATED"/>
    <property type="match status" value="1"/>
</dbReference>
<evidence type="ECO:0000256" key="5">
    <source>
        <dbReference type="ARBA" id="ARBA00022777"/>
    </source>
</evidence>
<feature type="domain" description="Protein kinase" evidence="10">
    <location>
        <begin position="73"/>
        <end position="339"/>
    </location>
</feature>
<dbReference type="OrthoDB" id="4062651at2759"/>
<keyword evidence="4 7" id="KW-0547">Nucleotide-binding</keyword>
<reference evidence="11" key="1">
    <citation type="submission" date="2021-01" db="EMBL/GenBank/DDBJ databases">
        <title>Adiantum capillus-veneris genome.</title>
        <authorList>
            <person name="Fang Y."/>
            <person name="Liao Q."/>
        </authorList>
    </citation>
    <scope>NUCLEOTIDE SEQUENCE</scope>
    <source>
        <strain evidence="11">H3</strain>
        <tissue evidence="11">Leaf</tissue>
    </source>
</reference>
<dbReference type="InterPro" id="IPR000719">
    <property type="entry name" value="Prot_kinase_dom"/>
</dbReference>
<dbReference type="EMBL" id="JABFUD020000006">
    <property type="protein sequence ID" value="KAI5078552.1"/>
    <property type="molecule type" value="Genomic_DNA"/>
</dbReference>
<dbReference type="SUPFAM" id="SSF56112">
    <property type="entry name" value="Protein kinase-like (PK-like)"/>
    <property type="match status" value="1"/>
</dbReference>
<dbReference type="PROSITE" id="PS50011">
    <property type="entry name" value="PROTEIN_KINASE_DOM"/>
    <property type="match status" value="1"/>
</dbReference>
<dbReference type="InterPro" id="IPR001245">
    <property type="entry name" value="Ser-Thr/Tyr_kinase_cat_dom"/>
</dbReference>
<gene>
    <name evidence="11" type="ORF">GOP47_0006223</name>
</gene>
<keyword evidence="3" id="KW-0808">Transferase</keyword>
<dbReference type="InterPro" id="IPR050823">
    <property type="entry name" value="Plant_Ser_Thr_Prot_Kinase"/>
</dbReference>
<dbReference type="GO" id="GO:0004674">
    <property type="term" value="F:protein serine/threonine kinase activity"/>
    <property type="evidence" value="ECO:0007669"/>
    <property type="project" value="UniProtKB-KW"/>
</dbReference>
<feature type="region of interest" description="Disordered" evidence="9">
    <location>
        <begin position="335"/>
        <end position="356"/>
    </location>
</feature>
<dbReference type="AlphaFoldDB" id="A0A9D4V3Z8"/>
<dbReference type="Proteomes" id="UP000886520">
    <property type="component" value="Chromosome 6"/>
</dbReference>
<dbReference type="PROSITE" id="PS00107">
    <property type="entry name" value="PROTEIN_KINASE_ATP"/>
    <property type="match status" value="1"/>
</dbReference>
<feature type="region of interest" description="Disordered" evidence="9">
    <location>
        <begin position="371"/>
        <end position="405"/>
    </location>
</feature>
<accession>A0A9D4V3Z8</accession>
<evidence type="ECO:0000256" key="2">
    <source>
        <dbReference type="ARBA" id="ARBA00022527"/>
    </source>
</evidence>
<dbReference type="InterPro" id="IPR008271">
    <property type="entry name" value="Ser/Thr_kinase_AS"/>
</dbReference>
<dbReference type="Gene3D" id="1.10.510.10">
    <property type="entry name" value="Transferase(Phosphotransferase) domain 1"/>
    <property type="match status" value="1"/>
</dbReference>
<comment type="caution">
    <text evidence="11">The sequence shown here is derived from an EMBL/GenBank/DDBJ whole genome shotgun (WGS) entry which is preliminary data.</text>
</comment>
<evidence type="ECO:0000313" key="11">
    <source>
        <dbReference type="EMBL" id="KAI5078552.1"/>
    </source>
</evidence>
<dbReference type="FunFam" id="3.30.200.20:FF:000228">
    <property type="entry name" value="Serine/threonine-protein kinase BIK1"/>
    <property type="match status" value="1"/>
</dbReference>
<evidence type="ECO:0000313" key="12">
    <source>
        <dbReference type="Proteomes" id="UP000886520"/>
    </source>
</evidence>
<evidence type="ECO:0000256" key="6">
    <source>
        <dbReference type="ARBA" id="ARBA00022840"/>
    </source>
</evidence>
<dbReference type="Pfam" id="PF07714">
    <property type="entry name" value="PK_Tyr_Ser-Thr"/>
    <property type="match status" value="1"/>
</dbReference>
<keyword evidence="5" id="KW-0418">Kinase</keyword>
<evidence type="ECO:0000259" key="10">
    <source>
        <dbReference type="PROSITE" id="PS50011"/>
    </source>
</evidence>
<evidence type="ECO:0000256" key="1">
    <source>
        <dbReference type="ARBA" id="ARBA00012513"/>
    </source>
</evidence>
<dbReference type="InterPro" id="IPR011009">
    <property type="entry name" value="Kinase-like_dom_sf"/>
</dbReference>
<evidence type="ECO:0000256" key="8">
    <source>
        <dbReference type="RuleBase" id="RU000304"/>
    </source>
</evidence>
<comment type="similarity">
    <text evidence="8">Belongs to the protein kinase superfamily.</text>
</comment>
<evidence type="ECO:0000256" key="9">
    <source>
        <dbReference type="SAM" id="MobiDB-lite"/>
    </source>
</evidence>